<feature type="transmembrane region" description="Helical" evidence="1">
    <location>
        <begin position="182"/>
        <end position="207"/>
    </location>
</feature>
<gene>
    <name evidence="2" type="ORF">Anas_05631</name>
</gene>
<proteinExistence type="predicted"/>
<feature type="transmembrane region" description="Helical" evidence="1">
    <location>
        <begin position="112"/>
        <end position="136"/>
    </location>
</feature>
<reference evidence="2 3" key="1">
    <citation type="journal article" date="2019" name="PLoS Biol.">
        <title>Sex chromosomes control vertical transmission of feminizing Wolbachia symbionts in an isopod.</title>
        <authorList>
            <person name="Becking T."/>
            <person name="Chebbi M.A."/>
            <person name="Giraud I."/>
            <person name="Moumen B."/>
            <person name="Laverre T."/>
            <person name="Caubet Y."/>
            <person name="Peccoud J."/>
            <person name="Gilbert C."/>
            <person name="Cordaux R."/>
        </authorList>
    </citation>
    <scope>NUCLEOTIDE SEQUENCE [LARGE SCALE GENOMIC DNA]</scope>
    <source>
        <strain evidence="2">ANa2</strain>
        <tissue evidence="2">Whole body excluding digestive tract and cuticle</tissue>
    </source>
</reference>
<keyword evidence="1" id="KW-0472">Membrane</keyword>
<feature type="transmembrane region" description="Helical" evidence="1">
    <location>
        <begin position="227"/>
        <end position="249"/>
    </location>
</feature>
<dbReference type="Proteomes" id="UP000326759">
    <property type="component" value="Unassembled WGS sequence"/>
</dbReference>
<feature type="transmembrane region" description="Helical" evidence="1">
    <location>
        <begin position="261"/>
        <end position="277"/>
    </location>
</feature>
<protein>
    <submittedName>
        <fullName evidence="2">Uncharacterized protein</fullName>
    </submittedName>
</protein>
<keyword evidence="3" id="KW-1185">Reference proteome</keyword>
<keyword evidence="1" id="KW-1133">Transmembrane helix</keyword>
<name>A0A5N5T133_9CRUS</name>
<evidence type="ECO:0000313" key="2">
    <source>
        <dbReference type="EMBL" id="KAB7498630.1"/>
    </source>
</evidence>
<comment type="caution">
    <text evidence="2">The sequence shown here is derived from an EMBL/GenBank/DDBJ whole genome shotgun (WGS) entry which is preliminary data.</text>
</comment>
<evidence type="ECO:0000313" key="3">
    <source>
        <dbReference type="Proteomes" id="UP000326759"/>
    </source>
</evidence>
<evidence type="ECO:0000256" key="1">
    <source>
        <dbReference type="SAM" id="Phobius"/>
    </source>
</evidence>
<feature type="transmembrane region" description="Helical" evidence="1">
    <location>
        <begin position="142"/>
        <end position="161"/>
    </location>
</feature>
<dbReference type="EMBL" id="SEYY01019128">
    <property type="protein sequence ID" value="KAB7498630.1"/>
    <property type="molecule type" value="Genomic_DNA"/>
</dbReference>
<sequence length="322" mass="36819">MDHFELNFNILYRVHNRHRWLGKSAILRYISTFIYVSTLTVTIVLNGLAGPGKSPFQHATGSISARNEICITPAGYAFSIWGLIYFLLILIALYAVVILFRRVGIDRTWQLGGAVSVSFLLILSLNLALNISWLFAWDHEQFIASFILLFLIALTNIMALIHSARSFQNAAPRLLTTSRFDFWVGTIVLNSQAIYKMWTILACLVNLGIMIVDVAKVSENEKQIDDVANNTCIGILAFLLVVFIIYFVLEQTLFMRLKNTIFTHYIVYIWALIAIYLKQENWASHTVQYLVIANIVLGCLLLILRIAFIIYRNRRNALYKTI</sequence>
<dbReference type="PANTHER" id="PTHR33802:SF1">
    <property type="entry name" value="XK-RELATED PROTEIN"/>
    <property type="match status" value="1"/>
</dbReference>
<feature type="transmembrane region" description="Helical" evidence="1">
    <location>
        <begin position="26"/>
        <end position="49"/>
    </location>
</feature>
<keyword evidence="1" id="KW-0812">Transmembrane</keyword>
<feature type="transmembrane region" description="Helical" evidence="1">
    <location>
        <begin position="76"/>
        <end position="100"/>
    </location>
</feature>
<feature type="transmembrane region" description="Helical" evidence="1">
    <location>
        <begin position="289"/>
        <end position="311"/>
    </location>
</feature>
<accession>A0A5N5T133</accession>
<dbReference type="OrthoDB" id="5586934at2759"/>
<dbReference type="PANTHER" id="PTHR33802">
    <property type="entry name" value="SI:CH211-161H7.5-RELATED"/>
    <property type="match status" value="1"/>
</dbReference>
<dbReference type="AlphaFoldDB" id="A0A5N5T133"/>
<organism evidence="2 3">
    <name type="scientific">Armadillidium nasatum</name>
    <dbReference type="NCBI Taxonomy" id="96803"/>
    <lineage>
        <taxon>Eukaryota</taxon>
        <taxon>Metazoa</taxon>
        <taxon>Ecdysozoa</taxon>
        <taxon>Arthropoda</taxon>
        <taxon>Crustacea</taxon>
        <taxon>Multicrustacea</taxon>
        <taxon>Malacostraca</taxon>
        <taxon>Eumalacostraca</taxon>
        <taxon>Peracarida</taxon>
        <taxon>Isopoda</taxon>
        <taxon>Oniscidea</taxon>
        <taxon>Crinocheta</taxon>
        <taxon>Armadillidiidae</taxon>
        <taxon>Armadillidium</taxon>
    </lineage>
</organism>